<dbReference type="Gene3D" id="3.40.50.300">
    <property type="entry name" value="P-loop containing nucleotide triphosphate hydrolases"/>
    <property type="match status" value="1"/>
</dbReference>
<gene>
    <name evidence="1" type="ORF">EDC39_101234</name>
</gene>
<dbReference type="Proteomes" id="UP000324159">
    <property type="component" value="Unassembled WGS sequence"/>
</dbReference>
<dbReference type="GO" id="GO:0008146">
    <property type="term" value="F:sulfotransferase activity"/>
    <property type="evidence" value="ECO:0007669"/>
    <property type="project" value="InterPro"/>
</dbReference>
<keyword evidence="1" id="KW-0808">Transferase</keyword>
<accession>A0A5D3WP08</accession>
<evidence type="ECO:0000313" key="1">
    <source>
        <dbReference type="EMBL" id="TYP00074.1"/>
    </source>
</evidence>
<dbReference type="InterPro" id="IPR027417">
    <property type="entry name" value="P-loop_NTPase"/>
</dbReference>
<dbReference type="OrthoDB" id="288532at2"/>
<comment type="caution">
    <text evidence="1">The sequence shown here is derived from an EMBL/GenBank/DDBJ whole genome shotgun (WGS) entry which is preliminary data.</text>
</comment>
<name>A0A5D3WP08_9BACT</name>
<dbReference type="Pfam" id="PF03567">
    <property type="entry name" value="Sulfotransfer_2"/>
    <property type="match status" value="1"/>
</dbReference>
<organism evidence="1 2">
    <name type="scientific">Geothermobacter ehrlichii</name>
    <dbReference type="NCBI Taxonomy" id="213224"/>
    <lineage>
        <taxon>Bacteria</taxon>
        <taxon>Pseudomonadati</taxon>
        <taxon>Thermodesulfobacteriota</taxon>
        <taxon>Desulfuromonadia</taxon>
        <taxon>Desulfuromonadales</taxon>
        <taxon>Geothermobacteraceae</taxon>
        <taxon>Geothermobacter</taxon>
    </lineage>
</organism>
<dbReference type="SUPFAM" id="SSF52540">
    <property type="entry name" value="P-loop containing nucleoside triphosphate hydrolases"/>
    <property type="match status" value="1"/>
</dbReference>
<protein>
    <submittedName>
        <fullName evidence="1">Sulfotransferase family protein</fullName>
    </submittedName>
</protein>
<sequence>MLICPDYKFIYIHIHKNAGKAVKHCLRGILKKSGVRFFTREWNGNEIHNHVSLPALLDSYPDLKGYFTFTTIRNPWDRLASAFFWVKSKPEGAPGMNRAHLSWAPDFSSFVKALYKSYLQYRDKRPEDNIFLQTERSFVLPRLVYPAQSVYLYNVAKNIAPHAICHYENLEEDLKRTVGKLLGEKAAQGVKLKILGPSAKPPYRTLYTPETADMVREIYAEDIKRFSYEF</sequence>
<dbReference type="AlphaFoldDB" id="A0A5D3WP08"/>
<keyword evidence="2" id="KW-1185">Reference proteome</keyword>
<dbReference type="InterPro" id="IPR005331">
    <property type="entry name" value="Sulfotransferase"/>
</dbReference>
<proteinExistence type="predicted"/>
<dbReference type="RefSeq" id="WP_148894264.1">
    <property type="nucleotide sequence ID" value="NZ_VNIB01000001.1"/>
</dbReference>
<evidence type="ECO:0000313" key="2">
    <source>
        <dbReference type="Proteomes" id="UP000324159"/>
    </source>
</evidence>
<dbReference type="GO" id="GO:0016020">
    <property type="term" value="C:membrane"/>
    <property type="evidence" value="ECO:0007669"/>
    <property type="project" value="InterPro"/>
</dbReference>
<dbReference type="EMBL" id="VNIB01000001">
    <property type="protein sequence ID" value="TYP00074.1"/>
    <property type="molecule type" value="Genomic_DNA"/>
</dbReference>
<reference evidence="1 2" key="1">
    <citation type="submission" date="2019-07" db="EMBL/GenBank/DDBJ databases">
        <title>Genomic Encyclopedia of Type Strains, Phase IV (KMG-IV): sequencing the most valuable type-strain genomes for metagenomic binning, comparative biology and taxonomic classification.</title>
        <authorList>
            <person name="Goeker M."/>
        </authorList>
    </citation>
    <scope>NUCLEOTIDE SEQUENCE [LARGE SCALE GENOMIC DNA]</scope>
    <source>
        <strain evidence="1 2">SS015</strain>
    </source>
</reference>